<dbReference type="InterPro" id="IPR004358">
    <property type="entry name" value="Sig_transdc_His_kin-like_C"/>
</dbReference>
<evidence type="ECO:0000313" key="14">
    <source>
        <dbReference type="Proteomes" id="UP001067235"/>
    </source>
</evidence>
<evidence type="ECO:0000256" key="4">
    <source>
        <dbReference type="ARBA" id="ARBA00022553"/>
    </source>
</evidence>
<dbReference type="InterPro" id="IPR036097">
    <property type="entry name" value="HisK_dim/P_sf"/>
</dbReference>
<dbReference type="Pfam" id="PF13426">
    <property type="entry name" value="PAS_9"/>
    <property type="match status" value="1"/>
</dbReference>
<protein>
    <recommendedName>
        <fullName evidence="3">histidine kinase</fullName>
        <ecNumber evidence="3">2.7.13.3</ecNumber>
    </recommendedName>
</protein>
<evidence type="ECO:0000256" key="6">
    <source>
        <dbReference type="ARBA" id="ARBA00022741"/>
    </source>
</evidence>
<keyword evidence="8 13" id="KW-0067">ATP-binding</keyword>
<dbReference type="PROSITE" id="PS50109">
    <property type="entry name" value="HIS_KIN"/>
    <property type="match status" value="1"/>
</dbReference>
<dbReference type="InterPro" id="IPR005467">
    <property type="entry name" value="His_kinase_dom"/>
</dbReference>
<dbReference type="InterPro" id="IPR036890">
    <property type="entry name" value="HATPase_C_sf"/>
</dbReference>
<feature type="domain" description="PAS" evidence="12">
    <location>
        <begin position="139"/>
        <end position="174"/>
    </location>
</feature>
<dbReference type="InterPro" id="IPR035965">
    <property type="entry name" value="PAS-like_dom_sf"/>
</dbReference>
<dbReference type="SMART" id="SM00091">
    <property type="entry name" value="PAS"/>
    <property type="match status" value="2"/>
</dbReference>
<evidence type="ECO:0000259" key="12">
    <source>
        <dbReference type="PROSITE" id="PS50112"/>
    </source>
</evidence>
<dbReference type="SUPFAM" id="SSF55874">
    <property type="entry name" value="ATPase domain of HSP90 chaperone/DNA topoisomerase II/histidine kinase"/>
    <property type="match status" value="1"/>
</dbReference>
<dbReference type="InterPro" id="IPR013767">
    <property type="entry name" value="PAS_fold"/>
</dbReference>
<dbReference type="SUPFAM" id="SSF55785">
    <property type="entry name" value="PYP-like sensor domain (PAS domain)"/>
    <property type="match status" value="2"/>
</dbReference>
<gene>
    <name evidence="13" type="ORF">O4213_19980</name>
</gene>
<organism evidence="13 14">
    <name type="scientific">Gordonia rubripertincta</name>
    <name type="common">Rhodococcus corallinus</name>
    <dbReference type="NCBI Taxonomy" id="36822"/>
    <lineage>
        <taxon>Bacteria</taxon>
        <taxon>Bacillati</taxon>
        <taxon>Actinomycetota</taxon>
        <taxon>Actinomycetes</taxon>
        <taxon>Mycobacteriales</taxon>
        <taxon>Gordoniaceae</taxon>
        <taxon>Gordonia</taxon>
    </lineage>
</organism>
<dbReference type="PROSITE" id="PS50112">
    <property type="entry name" value="PAS"/>
    <property type="match status" value="1"/>
</dbReference>
<keyword evidence="4" id="KW-0597">Phosphoprotein</keyword>
<evidence type="ECO:0000256" key="10">
    <source>
        <dbReference type="SAM" id="MobiDB-lite"/>
    </source>
</evidence>
<dbReference type="InterPro" id="IPR003661">
    <property type="entry name" value="HisK_dim/P_dom"/>
</dbReference>
<evidence type="ECO:0000256" key="2">
    <source>
        <dbReference type="ARBA" id="ARBA00004236"/>
    </source>
</evidence>
<evidence type="ECO:0000256" key="5">
    <source>
        <dbReference type="ARBA" id="ARBA00022679"/>
    </source>
</evidence>
<feature type="compositionally biased region" description="Polar residues" evidence="10">
    <location>
        <begin position="307"/>
        <end position="320"/>
    </location>
</feature>
<dbReference type="SMART" id="SM00387">
    <property type="entry name" value="HATPase_c"/>
    <property type="match status" value="1"/>
</dbReference>
<dbReference type="GO" id="GO:0005524">
    <property type="term" value="F:ATP binding"/>
    <property type="evidence" value="ECO:0007669"/>
    <property type="project" value="UniProtKB-KW"/>
</dbReference>
<dbReference type="Gene3D" id="3.30.565.10">
    <property type="entry name" value="Histidine kinase-like ATPase, C-terminal domain"/>
    <property type="match status" value="1"/>
</dbReference>
<dbReference type="Gene3D" id="1.10.287.130">
    <property type="match status" value="1"/>
</dbReference>
<dbReference type="NCBIfam" id="TIGR00229">
    <property type="entry name" value="sensory_box"/>
    <property type="match status" value="1"/>
</dbReference>
<sequence>MPYLADDDYEQLVQALRYCVLIHDAASKDILWANQAAADLLEFSVEELRPLKAHQMSAQEQRYRRSVGRQWLQNAVDNGVAVTEWAYRAKSGRVILTEAIAIRVELAARQVVMVQFRDIEREALVRRDLLRTEADLNRTEARLSAFLDNMSEGILVLDETGRITYATEAAAALLDSPLDRLPGIRFTDLCTPGQSRSNVVAALERTAEHGGSEGLRYEIKLPSGRVRWHAGSCQHIEIENDLSGSLLLCHDVTDHVLTEQAHRRDVQYLNYLARYNAMGDMAMAIAHELAQPLAAATNYLAGTQSRLAGTQDRAQASDQPTEPPAGYDDIQRGLESARRQLDRANHIVRSLREYVTTLEDSQQHADLNEIVEECSYFVDLRAQQSGVSVEYVLADEPVTVVCEKVLTGQVLLNLCFNAIEELAGQPDVRQPVSVSVGYDGGYGVVTVTDCGKGISHMPSDQVFYGAFTDKAAGNGIGLALSYRIISRQGGTLTARENTPRGAVFEFTLPLSAQ</sequence>
<evidence type="ECO:0000256" key="9">
    <source>
        <dbReference type="ARBA" id="ARBA00023012"/>
    </source>
</evidence>
<keyword evidence="14" id="KW-1185">Reference proteome</keyword>
<feature type="domain" description="Histidine kinase" evidence="11">
    <location>
        <begin position="284"/>
        <end position="512"/>
    </location>
</feature>
<dbReference type="InterPro" id="IPR000014">
    <property type="entry name" value="PAS"/>
</dbReference>
<dbReference type="PANTHER" id="PTHR43065:SF10">
    <property type="entry name" value="PEROXIDE STRESS-ACTIVATED HISTIDINE KINASE MAK3"/>
    <property type="match status" value="1"/>
</dbReference>
<keyword evidence="6" id="KW-0547">Nucleotide-binding</keyword>
<comment type="catalytic activity">
    <reaction evidence="1">
        <text>ATP + protein L-histidine = ADP + protein N-phospho-L-histidine.</text>
        <dbReference type="EC" id="2.7.13.3"/>
    </reaction>
</comment>
<accession>A0ABT4MZ45</accession>
<dbReference type="PRINTS" id="PR00344">
    <property type="entry name" value="BCTRLSENSOR"/>
</dbReference>
<evidence type="ECO:0000256" key="7">
    <source>
        <dbReference type="ARBA" id="ARBA00022777"/>
    </source>
</evidence>
<name>A0ABT4MZ45_GORRU</name>
<dbReference type="RefSeq" id="WP_246833562.1">
    <property type="nucleotide sequence ID" value="NZ_JAPWIE010000006.1"/>
</dbReference>
<dbReference type="Gene3D" id="3.30.450.20">
    <property type="entry name" value="PAS domain"/>
    <property type="match status" value="2"/>
</dbReference>
<dbReference type="Pfam" id="PF02518">
    <property type="entry name" value="HATPase_c"/>
    <property type="match status" value="1"/>
</dbReference>
<evidence type="ECO:0000256" key="1">
    <source>
        <dbReference type="ARBA" id="ARBA00000085"/>
    </source>
</evidence>
<evidence type="ECO:0000256" key="3">
    <source>
        <dbReference type="ARBA" id="ARBA00012438"/>
    </source>
</evidence>
<dbReference type="InterPro" id="IPR003594">
    <property type="entry name" value="HATPase_dom"/>
</dbReference>
<evidence type="ECO:0000313" key="13">
    <source>
        <dbReference type="EMBL" id="MCZ4552283.1"/>
    </source>
</evidence>
<comment type="caution">
    <text evidence="13">The sequence shown here is derived from an EMBL/GenBank/DDBJ whole genome shotgun (WGS) entry which is preliminary data.</text>
</comment>
<comment type="subcellular location">
    <subcellularLocation>
        <location evidence="2">Cell membrane</location>
    </subcellularLocation>
</comment>
<dbReference type="EC" id="2.7.13.3" evidence="3"/>
<reference evidence="13" key="1">
    <citation type="submission" date="2022-12" db="EMBL/GenBank/DDBJ databases">
        <authorList>
            <person name="Krivoruchko A.V."/>
            <person name="Elkin A."/>
        </authorList>
    </citation>
    <scope>NUCLEOTIDE SEQUENCE</scope>
    <source>
        <strain evidence="13">IEGM 1388</strain>
    </source>
</reference>
<proteinExistence type="predicted"/>
<dbReference type="Pfam" id="PF00989">
    <property type="entry name" value="PAS"/>
    <property type="match status" value="1"/>
</dbReference>
<dbReference type="Proteomes" id="UP001067235">
    <property type="component" value="Unassembled WGS sequence"/>
</dbReference>
<dbReference type="PANTHER" id="PTHR43065">
    <property type="entry name" value="SENSOR HISTIDINE KINASE"/>
    <property type="match status" value="1"/>
</dbReference>
<dbReference type="EMBL" id="JAPWIE010000006">
    <property type="protein sequence ID" value="MCZ4552283.1"/>
    <property type="molecule type" value="Genomic_DNA"/>
</dbReference>
<evidence type="ECO:0000256" key="8">
    <source>
        <dbReference type="ARBA" id="ARBA00022840"/>
    </source>
</evidence>
<dbReference type="CDD" id="cd00082">
    <property type="entry name" value="HisKA"/>
    <property type="match status" value="1"/>
</dbReference>
<dbReference type="SUPFAM" id="SSF47384">
    <property type="entry name" value="Homodimeric domain of signal transducing histidine kinase"/>
    <property type="match status" value="1"/>
</dbReference>
<keyword evidence="5" id="KW-0808">Transferase</keyword>
<keyword evidence="7" id="KW-0418">Kinase</keyword>
<keyword evidence="9" id="KW-0902">Two-component regulatory system</keyword>
<feature type="region of interest" description="Disordered" evidence="10">
    <location>
        <begin position="307"/>
        <end position="329"/>
    </location>
</feature>
<evidence type="ECO:0000259" key="11">
    <source>
        <dbReference type="PROSITE" id="PS50109"/>
    </source>
</evidence>
<dbReference type="CDD" id="cd00130">
    <property type="entry name" value="PAS"/>
    <property type="match status" value="2"/>
</dbReference>